<keyword evidence="2" id="KW-1185">Reference proteome</keyword>
<name>A0ABX7NKP0_9BACT</name>
<reference evidence="1 2" key="1">
    <citation type="submission" date="2021-02" db="EMBL/GenBank/DDBJ databases">
        <title>De Novo genome assembly of isolated myxobacteria.</title>
        <authorList>
            <person name="Stevens D.C."/>
        </authorList>
    </citation>
    <scope>NUCLEOTIDE SEQUENCE [LARGE SCALE GENOMIC DNA]</scope>
    <source>
        <strain evidence="2">SCPEA02</strain>
    </source>
</reference>
<protein>
    <submittedName>
        <fullName evidence="1">Uncharacterized protein</fullName>
    </submittedName>
</protein>
<dbReference type="Proteomes" id="UP000662747">
    <property type="component" value="Chromosome"/>
</dbReference>
<proteinExistence type="predicted"/>
<evidence type="ECO:0000313" key="1">
    <source>
        <dbReference type="EMBL" id="QSQ19424.1"/>
    </source>
</evidence>
<evidence type="ECO:0000313" key="2">
    <source>
        <dbReference type="Proteomes" id="UP000662747"/>
    </source>
</evidence>
<organism evidence="1 2">
    <name type="scientific">Pyxidicoccus parkwayensis</name>
    <dbReference type="NCBI Taxonomy" id="2813578"/>
    <lineage>
        <taxon>Bacteria</taxon>
        <taxon>Pseudomonadati</taxon>
        <taxon>Myxococcota</taxon>
        <taxon>Myxococcia</taxon>
        <taxon>Myxococcales</taxon>
        <taxon>Cystobacterineae</taxon>
        <taxon>Myxococcaceae</taxon>
        <taxon>Pyxidicoccus</taxon>
    </lineage>
</organism>
<sequence length="173" mass="19074">MRRHDLVPDCGACAALCCVATSFERSEDFAFDKPAGVACRYLTRTHRCAIHAELIARGCRGCAAYDCYGAGQRATRAPEHLRHPVFFILRGLHEQLCLLTDAAKLCPPSCGELRAELTAQVEVLDTLSQGDVATLLESQSSLHAKRTRALLWRVGEVLGGRAHWSRSLLNRKD</sequence>
<dbReference type="RefSeq" id="WP_206721008.1">
    <property type="nucleotide sequence ID" value="NZ_CP071090.1"/>
</dbReference>
<accession>A0ABX7NKP0</accession>
<dbReference type="EMBL" id="CP071090">
    <property type="protein sequence ID" value="QSQ19424.1"/>
    <property type="molecule type" value="Genomic_DNA"/>
</dbReference>
<gene>
    <name evidence="1" type="ORF">JY651_29365</name>
</gene>